<dbReference type="CDD" id="cd00077">
    <property type="entry name" value="HDc"/>
    <property type="match status" value="1"/>
</dbReference>
<evidence type="ECO:0000313" key="2">
    <source>
        <dbReference type="EMBL" id="MCC2165284.1"/>
    </source>
</evidence>
<keyword evidence="3" id="KW-1185">Reference proteome</keyword>
<dbReference type="Gene3D" id="1.10.3210.10">
    <property type="entry name" value="Hypothetical protein af1432"/>
    <property type="match status" value="1"/>
</dbReference>
<dbReference type="Proteomes" id="UP001198962">
    <property type="component" value="Unassembled WGS sequence"/>
</dbReference>
<dbReference type="InterPro" id="IPR003607">
    <property type="entry name" value="HD/PDEase_dom"/>
</dbReference>
<dbReference type="PANTHER" id="PTHR45228">
    <property type="entry name" value="CYCLIC DI-GMP PHOSPHODIESTERASE TM_0186-RELATED"/>
    <property type="match status" value="1"/>
</dbReference>
<dbReference type="AlphaFoldDB" id="A0AAE3AP64"/>
<dbReference type="PANTHER" id="PTHR45228:SF8">
    <property type="entry name" value="TWO-COMPONENT RESPONSE REGULATOR-RELATED"/>
    <property type="match status" value="1"/>
</dbReference>
<dbReference type="SUPFAM" id="SSF109604">
    <property type="entry name" value="HD-domain/PDEase-like"/>
    <property type="match status" value="1"/>
</dbReference>
<dbReference type="InterPro" id="IPR037522">
    <property type="entry name" value="HD_GYP_dom"/>
</dbReference>
<reference evidence="2" key="1">
    <citation type="submission" date="2021-10" db="EMBL/GenBank/DDBJ databases">
        <title>Anaerobic single-cell dispensing facilitates the cultivation of human gut bacteria.</title>
        <authorList>
            <person name="Afrizal A."/>
        </authorList>
    </citation>
    <scope>NUCLEOTIDE SEQUENCE</scope>
    <source>
        <strain evidence="2">CLA-AA-H274</strain>
    </source>
</reference>
<gene>
    <name evidence="2" type="ORF">LKD32_10435</name>
</gene>
<proteinExistence type="predicted"/>
<sequence length="333" mass="38290">MHINSITGILLECLAKKTDKYGLSWTDRSMITLASSLHDIGKIGIDDKILNKPGKLTKEEYEIMKTHAEIGASMLSQIDFYKNEKLVKVAHEICRWHHERYDGKGYPDGLKGEDIPISAQVVALADVYDALVSERVYKPAYSHEQAVQMILNGECGAFNPLLLEGLMESQDRITKELELRSVGDQNVRQMRNVADELLQRPEFSIAERTQQQLEYERMKDKFYSSLSKEIRYEYTTQPMMLTFSEWGAKTLGIDEVTLEPEKNEKLLEAFPLEEIERLKESLFETTPENPEIENTYRIRVDGTFRDCRIVSRVIWSNEALPQCNGSIGRILTE</sequence>
<evidence type="ECO:0000259" key="1">
    <source>
        <dbReference type="PROSITE" id="PS51832"/>
    </source>
</evidence>
<organism evidence="2 3">
    <name type="scientific">Brotaphodocola catenula</name>
    <dbReference type="NCBI Taxonomy" id="2885361"/>
    <lineage>
        <taxon>Bacteria</taxon>
        <taxon>Bacillati</taxon>
        <taxon>Bacillota</taxon>
        <taxon>Clostridia</taxon>
        <taxon>Lachnospirales</taxon>
        <taxon>Lachnospiraceae</taxon>
        <taxon>Brotaphodocola</taxon>
    </lineage>
</organism>
<accession>A0AAE3AP64</accession>
<dbReference type="EMBL" id="JAJEPU010000030">
    <property type="protein sequence ID" value="MCC2165284.1"/>
    <property type="molecule type" value="Genomic_DNA"/>
</dbReference>
<dbReference type="InterPro" id="IPR052020">
    <property type="entry name" value="Cyclic_di-GMP/3'3'-cGAMP_PDE"/>
</dbReference>
<name>A0AAE3AP64_9FIRM</name>
<dbReference type="RefSeq" id="WP_308451637.1">
    <property type="nucleotide sequence ID" value="NZ_JAJEPU010000030.1"/>
</dbReference>
<comment type="caution">
    <text evidence="2">The sequence shown here is derived from an EMBL/GenBank/DDBJ whole genome shotgun (WGS) entry which is preliminary data.</text>
</comment>
<dbReference type="PROSITE" id="PS51832">
    <property type="entry name" value="HD_GYP"/>
    <property type="match status" value="1"/>
</dbReference>
<dbReference type="Pfam" id="PF13487">
    <property type="entry name" value="HD_5"/>
    <property type="match status" value="1"/>
</dbReference>
<evidence type="ECO:0000313" key="3">
    <source>
        <dbReference type="Proteomes" id="UP001198962"/>
    </source>
</evidence>
<feature type="domain" description="HD-GYP" evidence="1">
    <location>
        <begin position="1"/>
        <end position="182"/>
    </location>
</feature>
<protein>
    <submittedName>
        <fullName evidence="2">HD domain-containing protein</fullName>
    </submittedName>
</protein>